<reference evidence="3 4" key="1">
    <citation type="submission" date="2018-08" db="EMBL/GenBank/DDBJ databases">
        <title>A genome reference for cultivated species of the human gut microbiota.</title>
        <authorList>
            <person name="Zou Y."/>
            <person name="Xue W."/>
            <person name="Luo G."/>
        </authorList>
    </citation>
    <scope>NUCLEOTIDE SEQUENCE [LARGE SCALE GENOMIC DNA]</scope>
    <source>
        <strain evidence="3 4">TF08-14</strain>
    </source>
</reference>
<comment type="caution">
    <text evidence="3">The sequence shown here is derived from an EMBL/GenBank/DDBJ whole genome shotgun (WGS) entry which is preliminary data.</text>
</comment>
<evidence type="ECO:0000256" key="2">
    <source>
        <dbReference type="SAM" id="Phobius"/>
    </source>
</evidence>
<accession>A0A3E4QTF3</accession>
<dbReference type="AlphaFoldDB" id="A0A3E4QTF3"/>
<organism evidence="3 4">
    <name type="scientific">Collinsella tanakaei</name>
    <dbReference type="NCBI Taxonomy" id="626935"/>
    <lineage>
        <taxon>Bacteria</taxon>
        <taxon>Bacillati</taxon>
        <taxon>Actinomycetota</taxon>
        <taxon>Coriobacteriia</taxon>
        <taxon>Coriobacteriales</taxon>
        <taxon>Coriobacteriaceae</taxon>
        <taxon>Collinsella</taxon>
    </lineage>
</organism>
<feature type="transmembrane region" description="Helical" evidence="2">
    <location>
        <begin position="12"/>
        <end position="32"/>
    </location>
</feature>
<keyword evidence="2" id="KW-0812">Transmembrane</keyword>
<keyword evidence="2" id="KW-0472">Membrane</keyword>
<evidence type="ECO:0000313" key="3">
    <source>
        <dbReference type="EMBL" id="RGL10361.1"/>
    </source>
</evidence>
<dbReference type="Proteomes" id="UP000260943">
    <property type="component" value="Unassembled WGS sequence"/>
</dbReference>
<keyword evidence="2" id="KW-1133">Transmembrane helix</keyword>
<proteinExistence type="predicted"/>
<name>A0A3E4QTF3_9ACTN</name>
<dbReference type="EMBL" id="QSRJ01000005">
    <property type="protein sequence ID" value="RGL10361.1"/>
    <property type="molecule type" value="Genomic_DNA"/>
</dbReference>
<feature type="compositionally biased region" description="Acidic residues" evidence="1">
    <location>
        <begin position="57"/>
        <end position="66"/>
    </location>
</feature>
<dbReference type="RefSeq" id="WP_117679431.1">
    <property type="nucleotide sequence ID" value="NZ_CAJJKC010000001.1"/>
</dbReference>
<feature type="region of interest" description="Disordered" evidence="1">
    <location>
        <begin position="43"/>
        <end position="66"/>
    </location>
</feature>
<protein>
    <submittedName>
        <fullName evidence="3">Uncharacterized protein</fullName>
    </submittedName>
</protein>
<evidence type="ECO:0000313" key="4">
    <source>
        <dbReference type="Proteomes" id="UP000260943"/>
    </source>
</evidence>
<gene>
    <name evidence="3" type="ORF">DXC81_04830</name>
</gene>
<sequence length="66" mass="6502">MTDPFIMVGVPPILLAIIGGGAALALCICAGVNNFADRREARAEAEAEEAAGAAAEADSETAAEGA</sequence>
<evidence type="ECO:0000256" key="1">
    <source>
        <dbReference type="SAM" id="MobiDB-lite"/>
    </source>
</evidence>